<dbReference type="EMBL" id="AGNL01045499">
    <property type="protein sequence ID" value="EJK48731.1"/>
    <property type="molecule type" value="Genomic_DNA"/>
</dbReference>
<organism evidence="1 2">
    <name type="scientific">Thalassiosira oceanica</name>
    <name type="common">Marine diatom</name>
    <dbReference type="NCBI Taxonomy" id="159749"/>
    <lineage>
        <taxon>Eukaryota</taxon>
        <taxon>Sar</taxon>
        <taxon>Stramenopiles</taxon>
        <taxon>Ochrophyta</taxon>
        <taxon>Bacillariophyta</taxon>
        <taxon>Coscinodiscophyceae</taxon>
        <taxon>Thalassiosirophycidae</taxon>
        <taxon>Thalassiosirales</taxon>
        <taxon>Thalassiosiraceae</taxon>
        <taxon>Thalassiosira</taxon>
    </lineage>
</organism>
<proteinExistence type="predicted"/>
<protein>
    <submittedName>
        <fullName evidence="1">Uncharacterized protein</fullName>
    </submittedName>
</protein>
<reference evidence="1 2" key="1">
    <citation type="journal article" date="2012" name="Genome Biol.">
        <title>Genome and low-iron response of an oceanic diatom adapted to chronic iron limitation.</title>
        <authorList>
            <person name="Lommer M."/>
            <person name="Specht M."/>
            <person name="Roy A.S."/>
            <person name="Kraemer L."/>
            <person name="Andreson R."/>
            <person name="Gutowska M.A."/>
            <person name="Wolf J."/>
            <person name="Bergner S.V."/>
            <person name="Schilhabel M.B."/>
            <person name="Klostermeier U.C."/>
            <person name="Beiko R.G."/>
            <person name="Rosenstiel P."/>
            <person name="Hippler M."/>
            <person name="Laroche J."/>
        </authorList>
    </citation>
    <scope>NUCLEOTIDE SEQUENCE [LARGE SCALE GENOMIC DNA]</scope>
    <source>
        <strain evidence="1 2">CCMP1005</strain>
    </source>
</reference>
<gene>
    <name evidence="1" type="ORF">THAOC_32448</name>
</gene>
<dbReference type="Proteomes" id="UP000266841">
    <property type="component" value="Unassembled WGS sequence"/>
</dbReference>
<name>K0RIN7_THAOC</name>
<accession>K0RIN7</accession>
<comment type="caution">
    <text evidence="1">The sequence shown here is derived from an EMBL/GenBank/DDBJ whole genome shotgun (WGS) entry which is preliminary data.</text>
</comment>
<evidence type="ECO:0000313" key="1">
    <source>
        <dbReference type="EMBL" id="EJK48731.1"/>
    </source>
</evidence>
<evidence type="ECO:0000313" key="2">
    <source>
        <dbReference type="Proteomes" id="UP000266841"/>
    </source>
</evidence>
<keyword evidence="2" id="KW-1185">Reference proteome</keyword>
<sequence>MPAIEYNEYNRIELWETRSKPSSALGTALAFSSLRSRRSFVTRADHIAFRSRARDGKKGERAAGPTCPVYELCLQGFVRFGLFLTSISNLLTDGGTQIGRHACVSRQTNKLTDNKMLGELGKSELIFLEDLREKKPVVLYKSIKSSD</sequence>
<dbReference type="AlphaFoldDB" id="K0RIN7"/>